<dbReference type="Proteomes" id="UP000320806">
    <property type="component" value="Unassembled WGS sequence"/>
</dbReference>
<name>A0A542EIC6_9MICO</name>
<keyword evidence="3" id="KW-0808">Transferase</keyword>
<reference evidence="3 4" key="1">
    <citation type="submission" date="2019-06" db="EMBL/GenBank/DDBJ databases">
        <title>Sequencing the genomes of 1000 actinobacteria strains.</title>
        <authorList>
            <person name="Klenk H.-P."/>
        </authorList>
    </citation>
    <scope>NUCLEOTIDE SEQUENCE [LARGE SCALE GENOMIC DNA]</scope>
    <source>
        <strain evidence="3 4">DSM 19828</strain>
    </source>
</reference>
<proteinExistence type="predicted"/>
<dbReference type="EMBL" id="VFMO01000001">
    <property type="protein sequence ID" value="TQJ15092.1"/>
    <property type="molecule type" value="Genomic_DNA"/>
</dbReference>
<comment type="caution">
    <text evidence="3">The sequence shown here is derived from an EMBL/GenBank/DDBJ whole genome shotgun (WGS) entry which is preliminary data.</text>
</comment>
<evidence type="ECO:0000313" key="3">
    <source>
        <dbReference type="EMBL" id="TQJ15092.1"/>
    </source>
</evidence>
<evidence type="ECO:0000256" key="1">
    <source>
        <dbReference type="SAM" id="Phobius"/>
    </source>
</evidence>
<keyword evidence="1" id="KW-1133">Transmembrane helix</keyword>
<dbReference type="RefSeq" id="WP_141928771.1">
    <property type="nucleotide sequence ID" value="NZ_BAABCI010000035.1"/>
</dbReference>
<evidence type="ECO:0000259" key="2">
    <source>
        <dbReference type="Pfam" id="PF01553"/>
    </source>
</evidence>
<sequence length="328" mass="37855">MNPPVPGLIVRRILRDPIYAVVAPVMMLLLVVLGCLLWVLELPSRRKRGWRLTWTCAVAVLLDWSVFVRCTWLWCVMPPWRRNQQEWQARHVVVLGQELHRFVQAADRLVGLDLRVRVPAVDPDRPVLLLARHAGTGDSLLMVYVITHTLVRVPRVVLKRALLWDPAMDLCLRRLHAYFLGEGMTAQVRDERLRAFAEHVEVNDATLLFPEGRNWSPGRHASDLAEAIEKGETERAAWLERNPRVLSPRSTGVRRILQARPDSQVLVAGHQGVEDLRSVPDIWRALPLRRQIHIDVRQADSLPDEHIDAWLQDEWERLDDWTDELDGD</sequence>
<dbReference type="AlphaFoldDB" id="A0A542EIC6"/>
<keyword evidence="3" id="KW-0012">Acyltransferase</keyword>
<keyword evidence="4" id="KW-1185">Reference proteome</keyword>
<dbReference type="SUPFAM" id="SSF69593">
    <property type="entry name" value="Glycerol-3-phosphate (1)-acyltransferase"/>
    <property type="match status" value="1"/>
</dbReference>
<keyword evidence="1" id="KW-0472">Membrane</keyword>
<accession>A0A542EIC6</accession>
<feature type="transmembrane region" description="Helical" evidence="1">
    <location>
        <begin position="18"/>
        <end position="40"/>
    </location>
</feature>
<organism evidence="3 4">
    <name type="scientific">Yimella lutea</name>
    <dbReference type="NCBI Taxonomy" id="587872"/>
    <lineage>
        <taxon>Bacteria</taxon>
        <taxon>Bacillati</taxon>
        <taxon>Actinomycetota</taxon>
        <taxon>Actinomycetes</taxon>
        <taxon>Micrococcales</taxon>
        <taxon>Dermacoccaceae</taxon>
        <taxon>Yimella</taxon>
    </lineage>
</organism>
<feature type="transmembrane region" description="Helical" evidence="1">
    <location>
        <begin position="52"/>
        <end position="74"/>
    </location>
</feature>
<dbReference type="InterPro" id="IPR002123">
    <property type="entry name" value="Plipid/glycerol_acylTrfase"/>
</dbReference>
<dbReference type="Pfam" id="PF01553">
    <property type="entry name" value="Acyltransferase"/>
    <property type="match status" value="1"/>
</dbReference>
<feature type="domain" description="Phospholipid/glycerol acyltransferase" evidence="2">
    <location>
        <begin position="123"/>
        <end position="220"/>
    </location>
</feature>
<dbReference type="OrthoDB" id="7054180at2"/>
<keyword evidence="1" id="KW-0812">Transmembrane</keyword>
<dbReference type="GO" id="GO:0016746">
    <property type="term" value="F:acyltransferase activity"/>
    <property type="evidence" value="ECO:0007669"/>
    <property type="project" value="UniProtKB-KW"/>
</dbReference>
<protein>
    <submittedName>
        <fullName evidence="3">Acyltransferase-like protein</fullName>
    </submittedName>
</protein>
<evidence type="ECO:0000313" key="4">
    <source>
        <dbReference type="Proteomes" id="UP000320806"/>
    </source>
</evidence>
<gene>
    <name evidence="3" type="ORF">FB459_2615</name>
</gene>